<dbReference type="SUPFAM" id="SSF50729">
    <property type="entry name" value="PH domain-like"/>
    <property type="match status" value="1"/>
</dbReference>
<accession>B4GVC4</accession>
<protein>
    <submittedName>
        <fullName evidence="2">GL13002</fullName>
    </submittedName>
</protein>
<dbReference type="eggNOG" id="KOG4428">
    <property type="taxonomic scope" value="Eukaryota"/>
</dbReference>
<organism evidence="3">
    <name type="scientific">Drosophila persimilis</name>
    <name type="common">Fruit fly</name>
    <dbReference type="NCBI Taxonomy" id="7234"/>
    <lineage>
        <taxon>Eukaryota</taxon>
        <taxon>Metazoa</taxon>
        <taxon>Ecdysozoa</taxon>
        <taxon>Arthropoda</taxon>
        <taxon>Hexapoda</taxon>
        <taxon>Insecta</taxon>
        <taxon>Pterygota</taxon>
        <taxon>Neoptera</taxon>
        <taxon>Endopterygota</taxon>
        <taxon>Diptera</taxon>
        <taxon>Brachycera</taxon>
        <taxon>Muscomorpha</taxon>
        <taxon>Ephydroidea</taxon>
        <taxon>Drosophilidae</taxon>
        <taxon>Drosophila</taxon>
        <taxon>Sophophora</taxon>
    </lineage>
</organism>
<evidence type="ECO:0000313" key="2">
    <source>
        <dbReference type="EMBL" id="EDW26411.1"/>
    </source>
</evidence>
<dbReference type="Proteomes" id="UP000008744">
    <property type="component" value="Unassembled WGS sequence"/>
</dbReference>
<sequence>MRFNKSELNALATSPATKFDKEGLLIVTDRQEGFLWRSEVLVERWCNLPGNLLFCLKDKDPKSPVSGVLVLDNCRARIQNEDCDLEGYIFDLDFKDSPTERFISYSSAERLAWVYSIEQASNETLNLLINQLKEQIVVKSRQLPLAMGNNIDLGVPVPPATIQQHQQQETAGDSPPVEVAPPFEGDLIQF</sequence>
<dbReference type="InterPro" id="IPR001849">
    <property type="entry name" value="PH_domain"/>
</dbReference>
<dbReference type="EMBL" id="CH479192">
    <property type="protein sequence ID" value="EDW26411.1"/>
    <property type="molecule type" value="Genomic_DNA"/>
</dbReference>
<dbReference type="SMART" id="SM00233">
    <property type="entry name" value="PH"/>
    <property type="match status" value="1"/>
</dbReference>
<dbReference type="OMA" id="ARIQNDE"/>
<dbReference type="PhylomeDB" id="B4GVC4"/>
<gene>
    <name evidence="2" type="primary">Dper\GL13002</name>
    <name evidence="2" type="ORF">Dper_GL13002</name>
</gene>
<dbReference type="HOGENOM" id="CLU_1416500_0_0_1"/>
<feature type="domain" description="PH" evidence="1">
    <location>
        <begin position="19"/>
        <end position="124"/>
    </location>
</feature>
<dbReference type="OrthoDB" id="159395at2759"/>
<keyword evidence="3" id="KW-1185">Reference proteome</keyword>
<dbReference type="FunFam" id="2.30.29.30:FF:000563">
    <property type="entry name" value="Phosphatidylinositol3,4-bisphosphate 4-phosphatase"/>
    <property type="match status" value="1"/>
</dbReference>
<evidence type="ECO:0000313" key="3">
    <source>
        <dbReference type="Proteomes" id="UP000008744"/>
    </source>
</evidence>
<dbReference type="Gene3D" id="2.30.29.30">
    <property type="entry name" value="Pleckstrin-homology domain (PH domain)/Phosphotyrosine-binding domain (PTB)"/>
    <property type="match status" value="1"/>
</dbReference>
<dbReference type="AlphaFoldDB" id="B4GVC4"/>
<evidence type="ECO:0000259" key="1">
    <source>
        <dbReference type="SMART" id="SM00233"/>
    </source>
</evidence>
<name>B4GVC4_DROPE</name>
<reference evidence="2 3" key="1">
    <citation type="journal article" date="2007" name="Nature">
        <title>Evolution of genes and genomes on the Drosophila phylogeny.</title>
        <authorList>
            <consortium name="Drosophila 12 Genomes Consortium"/>
            <person name="Clark A.G."/>
            <person name="Eisen M.B."/>
            <person name="Smith D.R."/>
            <person name="Bergman C.M."/>
            <person name="Oliver B."/>
            <person name="Markow T.A."/>
            <person name="Kaufman T.C."/>
            <person name="Kellis M."/>
            <person name="Gelbart W."/>
            <person name="Iyer V.N."/>
            <person name="Pollard D.A."/>
            <person name="Sackton T.B."/>
            <person name="Larracuente A.M."/>
            <person name="Singh N.D."/>
            <person name="Abad J.P."/>
            <person name="Abt D.N."/>
            <person name="Adryan B."/>
            <person name="Aguade M."/>
            <person name="Akashi H."/>
            <person name="Anderson W.W."/>
            <person name="Aquadro C.F."/>
            <person name="Ardell D.H."/>
            <person name="Arguello R."/>
            <person name="Artieri C.G."/>
            <person name="Barbash D.A."/>
            <person name="Barker D."/>
            <person name="Barsanti P."/>
            <person name="Batterham P."/>
            <person name="Batzoglou S."/>
            <person name="Begun D."/>
            <person name="Bhutkar A."/>
            <person name="Blanco E."/>
            <person name="Bosak S.A."/>
            <person name="Bradley R.K."/>
            <person name="Brand A.D."/>
            <person name="Brent M.R."/>
            <person name="Brooks A.N."/>
            <person name="Brown R.H."/>
            <person name="Butlin R.K."/>
            <person name="Caggese C."/>
            <person name="Calvi B.R."/>
            <person name="Bernardo de Carvalho A."/>
            <person name="Caspi A."/>
            <person name="Castrezana S."/>
            <person name="Celniker S.E."/>
            <person name="Chang J.L."/>
            <person name="Chapple C."/>
            <person name="Chatterji S."/>
            <person name="Chinwalla A."/>
            <person name="Civetta A."/>
            <person name="Clifton S.W."/>
            <person name="Comeron J.M."/>
            <person name="Costello J.C."/>
            <person name="Coyne J.A."/>
            <person name="Daub J."/>
            <person name="David R.G."/>
            <person name="Delcher A.L."/>
            <person name="Delehaunty K."/>
            <person name="Do C.B."/>
            <person name="Ebling H."/>
            <person name="Edwards K."/>
            <person name="Eickbush T."/>
            <person name="Evans J.D."/>
            <person name="Filipski A."/>
            <person name="Findeiss S."/>
            <person name="Freyhult E."/>
            <person name="Fulton L."/>
            <person name="Fulton R."/>
            <person name="Garcia A.C."/>
            <person name="Gardiner A."/>
            <person name="Garfield D.A."/>
            <person name="Garvin B.E."/>
            <person name="Gibson G."/>
            <person name="Gilbert D."/>
            <person name="Gnerre S."/>
            <person name="Godfrey J."/>
            <person name="Good R."/>
            <person name="Gotea V."/>
            <person name="Gravely B."/>
            <person name="Greenberg A.J."/>
            <person name="Griffiths-Jones S."/>
            <person name="Gross S."/>
            <person name="Guigo R."/>
            <person name="Gustafson E.A."/>
            <person name="Haerty W."/>
            <person name="Hahn M.W."/>
            <person name="Halligan D.L."/>
            <person name="Halpern A.L."/>
            <person name="Halter G.M."/>
            <person name="Han M.V."/>
            <person name="Heger A."/>
            <person name="Hillier L."/>
            <person name="Hinrichs A.S."/>
            <person name="Holmes I."/>
            <person name="Hoskins R.A."/>
            <person name="Hubisz M.J."/>
            <person name="Hultmark D."/>
            <person name="Huntley M.A."/>
            <person name="Jaffe D.B."/>
            <person name="Jagadeeshan S."/>
            <person name="Jeck W.R."/>
            <person name="Johnson J."/>
            <person name="Jones C.D."/>
            <person name="Jordan W.C."/>
            <person name="Karpen G.H."/>
            <person name="Kataoka E."/>
            <person name="Keightley P.D."/>
            <person name="Kheradpour P."/>
            <person name="Kirkness E.F."/>
            <person name="Koerich L.B."/>
            <person name="Kristiansen K."/>
            <person name="Kudrna D."/>
            <person name="Kulathinal R.J."/>
            <person name="Kumar S."/>
            <person name="Kwok R."/>
            <person name="Lander E."/>
            <person name="Langley C.H."/>
            <person name="Lapoint R."/>
            <person name="Lazzaro B.P."/>
            <person name="Lee S.J."/>
            <person name="Levesque L."/>
            <person name="Li R."/>
            <person name="Lin C.F."/>
            <person name="Lin M.F."/>
            <person name="Lindblad-Toh K."/>
            <person name="Llopart A."/>
            <person name="Long M."/>
            <person name="Low L."/>
            <person name="Lozovsky E."/>
            <person name="Lu J."/>
            <person name="Luo M."/>
            <person name="Machado C.A."/>
            <person name="Makalowski W."/>
            <person name="Marzo M."/>
            <person name="Matsuda M."/>
            <person name="Matzkin L."/>
            <person name="McAllister B."/>
            <person name="McBride C.S."/>
            <person name="McKernan B."/>
            <person name="McKernan K."/>
            <person name="Mendez-Lago M."/>
            <person name="Minx P."/>
            <person name="Mollenhauer M.U."/>
            <person name="Montooth K."/>
            <person name="Mount S.M."/>
            <person name="Mu X."/>
            <person name="Myers E."/>
            <person name="Negre B."/>
            <person name="Newfeld S."/>
            <person name="Nielsen R."/>
            <person name="Noor M.A."/>
            <person name="O'Grady P."/>
            <person name="Pachter L."/>
            <person name="Papaceit M."/>
            <person name="Parisi M.J."/>
            <person name="Parisi M."/>
            <person name="Parts L."/>
            <person name="Pedersen J.S."/>
            <person name="Pesole G."/>
            <person name="Phillippy A.M."/>
            <person name="Ponting C.P."/>
            <person name="Pop M."/>
            <person name="Porcelli D."/>
            <person name="Powell J.R."/>
            <person name="Prohaska S."/>
            <person name="Pruitt K."/>
            <person name="Puig M."/>
            <person name="Quesneville H."/>
            <person name="Ram K.R."/>
            <person name="Rand D."/>
            <person name="Rasmussen M.D."/>
            <person name="Reed L.K."/>
            <person name="Reenan R."/>
            <person name="Reily A."/>
            <person name="Remington K.A."/>
            <person name="Rieger T.T."/>
            <person name="Ritchie M.G."/>
            <person name="Robin C."/>
            <person name="Rogers Y.H."/>
            <person name="Rohde C."/>
            <person name="Rozas J."/>
            <person name="Rubenfield M.J."/>
            <person name="Ruiz A."/>
            <person name="Russo S."/>
            <person name="Salzberg S.L."/>
            <person name="Sanchez-Gracia A."/>
            <person name="Saranga D.J."/>
            <person name="Sato H."/>
            <person name="Schaeffer S.W."/>
            <person name="Schatz M.C."/>
            <person name="Schlenke T."/>
            <person name="Schwartz R."/>
            <person name="Segarra C."/>
            <person name="Singh R.S."/>
            <person name="Sirot L."/>
            <person name="Sirota M."/>
            <person name="Sisneros N.B."/>
            <person name="Smith C.D."/>
            <person name="Smith T.F."/>
            <person name="Spieth J."/>
            <person name="Stage D.E."/>
            <person name="Stark A."/>
            <person name="Stephan W."/>
            <person name="Strausberg R.L."/>
            <person name="Strempel S."/>
            <person name="Sturgill D."/>
            <person name="Sutton G."/>
            <person name="Sutton G.G."/>
            <person name="Tao W."/>
            <person name="Teichmann S."/>
            <person name="Tobari Y.N."/>
            <person name="Tomimura Y."/>
            <person name="Tsolas J.M."/>
            <person name="Valente V.L."/>
            <person name="Venter E."/>
            <person name="Venter J.C."/>
            <person name="Vicario S."/>
            <person name="Vieira F.G."/>
            <person name="Vilella A.J."/>
            <person name="Villasante A."/>
            <person name="Walenz B."/>
            <person name="Wang J."/>
            <person name="Wasserman M."/>
            <person name="Watts T."/>
            <person name="Wilson D."/>
            <person name="Wilson R.K."/>
            <person name="Wing R.A."/>
            <person name="Wolfner M.F."/>
            <person name="Wong A."/>
            <person name="Wong G.K."/>
            <person name="Wu C.I."/>
            <person name="Wu G."/>
            <person name="Yamamoto D."/>
            <person name="Yang H.P."/>
            <person name="Yang S.P."/>
            <person name="Yorke J.A."/>
            <person name="Yoshida K."/>
            <person name="Zdobnov E."/>
            <person name="Zhang P."/>
            <person name="Zhang Y."/>
            <person name="Zimin A.V."/>
            <person name="Baldwin J."/>
            <person name="Abdouelleil A."/>
            <person name="Abdulkadir J."/>
            <person name="Abebe A."/>
            <person name="Abera B."/>
            <person name="Abreu J."/>
            <person name="Acer S.C."/>
            <person name="Aftuck L."/>
            <person name="Alexander A."/>
            <person name="An P."/>
            <person name="Anderson E."/>
            <person name="Anderson S."/>
            <person name="Arachi H."/>
            <person name="Azer M."/>
            <person name="Bachantsang P."/>
            <person name="Barry A."/>
            <person name="Bayul T."/>
            <person name="Berlin A."/>
            <person name="Bessette D."/>
            <person name="Bloom T."/>
            <person name="Blye J."/>
            <person name="Boguslavskiy L."/>
            <person name="Bonnet C."/>
            <person name="Boukhgalter B."/>
            <person name="Bourzgui I."/>
            <person name="Brown A."/>
            <person name="Cahill P."/>
            <person name="Channer S."/>
            <person name="Cheshatsang Y."/>
            <person name="Chuda L."/>
            <person name="Citroen M."/>
            <person name="Collymore A."/>
            <person name="Cooke P."/>
            <person name="Costello M."/>
            <person name="D'Aco K."/>
            <person name="Daza R."/>
            <person name="De Haan G."/>
            <person name="DeGray S."/>
            <person name="DeMaso C."/>
            <person name="Dhargay N."/>
            <person name="Dooley K."/>
            <person name="Dooley E."/>
            <person name="Doricent M."/>
            <person name="Dorje P."/>
            <person name="Dorjee K."/>
            <person name="Dupes A."/>
            <person name="Elong R."/>
            <person name="Falk J."/>
            <person name="Farina A."/>
            <person name="Faro S."/>
            <person name="Ferguson D."/>
            <person name="Fisher S."/>
            <person name="Foley C.D."/>
            <person name="Franke A."/>
            <person name="Friedrich D."/>
            <person name="Gadbois L."/>
            <person name="Gearin G."/>
            <person name="Gearin C.R."/>
            <person name="Giannoukos G."/>
            <person name="Goode T."/>
            <person name="Graham J."/>
            <person name="Grandbois E."/>
            <person name="Grewal S."/>
            <person name="Gyaltsen K."/>
            <person name="Hafez N."/>
            <person name="Hagos B."/>
            <person name="Hall J."/>
            <person name="Henson C."/>
            <person name="Hollinger A."/>
            <person name="Honan T."/>
            <person name="Huard M.D."/>
            <person name="Hughes L."/>
            <person name="Hurhula B."/>
            <person name="Husby M.E."/>
            <person name="Kamat A."/>
            <person name="Kanga B."/>
            <person name="Kashin S."/>
            <person name="Khazanovich D."/>
            <person name="Kisner P."/>
            <person name="Lance K."/>
            <person name="Lara M."/>
            <person name="Lee W."/>
            <person name="Lennon N."/>
            <person name="Letendre F."/>
            <person name="LeVine R."/>
            <person name="Lipovsky A."/>
            <person name="Liu X."/>
            <person name="Liu J."/>
            <person name="Liu S."/>
            <person name="Lokyitsang T."/>
            <person name="Lokyitsang Y."/>
            <person name="Lubonja R."/>
            <person name="Lui A."/>
            <person name="MacDonald P."/>
            <person name="Magnisalis V."/>
            <person name="Maru K."/>
            <person name="Matthews C."/>
            <person name="McCusker W."/>
            <person name="McDonough S."/>
            <person name="Mehta T."/>
            <person name="Meldrim J."/>
            <person name="Meneus L."/>
            <person name="Mihai O."/>
            <person name="Mihalev A."/>
            <person name="Mihova T."/>
            <person name="Mittelman R."/>
            <person name="Mlenga V."/>
            <person name="Montmayeur A."/>
            <person name="Mulrain L."/>
            <person name="Navidi A."/>
            <person name="Naylor J."/>
            <person name="Negash T."/>
            <person name="Nguyen T."/>
            <person name="Nguyen N."/>
            <person name="Nicol R."/>
            <person name="Norbu C."/>
            <person name="Norbu N."/>
            <person name="Novod N."/>
            <person name="O'Neill B."/>
            <person name="Osman S."/>
            <person name="Markiewicz E."/>
            <person name="Oyono O.L."/>
            <person name="Patti C."/>
            <person name="Phunkhang P."/>
            <person name="Pierre F."/>
            <person name="Priest M."/>
            <person name="Raghuraman S."/>
            <person name="Rege F."/>
            <person name="Reyes R."/>
            <person name="Rise C."/>
            <person name="Rogov P."/>
            <person name="Ross K."/>
            <person name="Ryan E."/>
            <person name="Settipalli S."/>
            <person name="Shea T."/>
            <person name="Sherpa N."/>
            <person name="Shi L."/>
            <person name="Shih D."/>
            <person name="Sparrow T."/>
            <person name="Spaulding J."/>
            <person name="Stalker J."/>
            <person name="Stange-Thomann N."/>
            <person name="Stavropoulos S."/>
            <person name="Stone C."/>
            <person name="Strader C."/>
            <person name="Tesfaye S."/>
            <person name="Thomson T."/>
            <person name="Thoulutsang Y."/>
            <person name="Thoulutsang D."/>
            <person name="Topham K."/>
            <person name="Topping I."/>
            <person name="Tsamla T."/>
            <person name="Vassiliev H."/>
            <person name="Vo A."/>
            <person name="Wangchuk T."/>
            <person name="Wangdi T."/>
            <person name="Weiand M."/>
            <person name="Wilkinson J."/>
            <person name="Wilson A."/>
            <person name="Yadav S."/>
            <person name="Young G."/>
            <person name="Yu Q."/>
            <person name="Zembek L."/>
            <person name="Zhong D."/>
            <person name="Zimmer A."/>
            <person name="Zwirko Z."/>
            <person name="Jaffe D.B."/>
            <person name="Alvarez P."/>
            <person name="Brockman W."/>
            <person name="Butler J."/>
            <person name="Chin C."/>
            <person name="Gnerre S."/>
            <person name="Grabherr M."/>
            <person name="Kleber M."/>
            <person name="Mauceli E."/>
            <person name="MacCallum I."/>
        </authorList>
    </citation>
    <scope>NUCLEOTIDE SEQUENCE [LARGE SCALE GENOMIC DNA]</scope>
    <source>
        <strain evidence="3">MSH-3 / Tucson 14011-0111.49</strain>
    </source>
</reference>
<dbReference type="InterPro" id="IPR011993">
    <property type="entry name" value="PH-like_dom_sf"/>
</dbReference>
<proteinExistence type="predicted"/>